<feature type="transmembrane region" description="Helical" evidence="1">
    <location>
        <begin position="47"/>
        <end position="71"/>
    </location>
</feature>
<dbReference type="EMBL" id="JEOB01000002">
    <property type="protein sequence ID" value="EXM40251.1"/>
    <property type="molecule type" value="Genomic_DNA"/>
</dbReference>
<proteinExistence type="predicted"/>
<organism evidence="2 3">
    <name type="scientific">Ruminococcus albus SY3</name>
    <dbReference type="NCBI Taxonomy" id="1341156"/>
    <lineage>
        <taxon>Bacteria</taxon>
        <taxon>Bacillati</taxon>
        <taxon>Bacillota</taxon>
        <taxon>Clostridia</taxon>
        <taxon>Eubacteriales</taxon>
        <taxon>Oscillospiraceae</taxon>
        <taxon>Ruminococcus</taxon>
    </lineage>
</organism>
<reference evidence="2 3" key="1">
    <citation type="submission" date="2013-06" db="EMBL/GenBank/DDBJ databases">
        <title>Rumen cellulosomics: divergent fiber-degrading strategies revealed by comparative genome-wide analysis of six Ruminococcal strains.</title>
        <authorList>
            <person name="Dassa B."/>
            <person name="Borovok I."/>
            <person name="Lamed R."/>
            <person name="Flint H."/>
            <person name="Yeoman C.J."/>
            <person name="White B."/>
            <person name="Bayer E.A."/>
        </authorList>
    </citation>
    <scope>NUCLEOTIDE SEQUENCE [LARGE SCALE GENOMIC DNA]</scope>
    <source>
        <strain evidence="2 3">SY3</strain>
    </source>
</reference>
<accession>A0A011VY69</accession>
<keyword evidence="1" id="KW-0812">Transmembrane</keyword>
<keyword evidence="1" id="KW-0472">Membrane</keyword>
<dbReference type="Proteomes" id="UP000021369">
    <property type="component" value="Unassembled WGS sequence"/>
</dbReference>
<comment type="caution">
    <text evidence="2">The sequence shown here is derived from an EMBL/GenBank/DDBJ whole genome shotgun (WGS) entry which is preliminary data.</text>
</comment>
<keyword evidence="3" id="KW-1185">Reference proteome</keyword>
<feature type="transmembrane region" description="Helical" evidence="1">
    <location>
        <begin position="21"/>
        <end position="41"/>
    </location>
</feature>
<gene>
    <name evidence="2" type="ORF">RASY3_08860</name>
</gene>
<dbReference type="AlphaFoldDB" id="A0A011VY69"/>
<dbReference type="OrthoDB" id="1820847at2"/>
<protein>
    <submittedName>
        <fullName evidence="2">Uncharacterized protein</fullName>
    </submittedName>
</protein>
<dbReference type="PATRIC" id="fig|1341156.4.peg.1077"/>
<sequence>MTLMRFMRTWFFKKASKRAKLGVLCICIYVGVIIWLSSYLIRELPKPIVWLQSLCMIALLLYLLGLVLGYFKNTYFAGMKRCMAHVGKDEIKSLYGAAPECRFEKFYFTDKFLCVPDICFLTRYSDIESIDIALKQNYVDGAIGELVAEGDVYGKISIKIKGEKDSHIVTVKEGRYIKGRFDSFTKLIEEKK</sequence>
<keyword evidence="1" id="KW-1133">Transmembrane helix</keyword>
<evidence type="ECO:0000313" key="3">
    <source>
        <dbReference type="Proteomes" id="UP000021369"/>
    </source>
</evidence>
<evidence type="ECO:0000313" key="2">
    <source>
        <dbReference type="EMBL" id="EXM40251.1"/>
    </source>
</evidence>
<name>A0A011VY69_RUMAL</name>
<evidence type="ECO:0000256" key="1">
    <source>
        <dbReference type="SAM" id="Phobius"/>
    </source>
</evidence>